<comment type="caution">
    <text evidence="2">The sequence shown here is derived from an EMBL/GenBank/DDBJ whole genome shotgun (WGS) entry which is preliminary data.</text>
</comment>
<keyword evidence="1" id="KW-0812">Transmembrane</keyword>
<evidence type="ECO:0000313" key="3">
    <source>
        <dbReference type="Proteomes" id="UP000178925"/>
    </source>
</evidence>
<evidence type="ECO:0000313" key="2">
    <source>
        <dbReference type="EMBL" id="OGF26555.1"/>
    </source>
</evidence>
<proteinExistence type="predicted"/>
<sequence>MRFFSYIIVVSMFGASLFFFIVPQMTLAQSDYGLGATASDAFKGTTIQAQSEKASVATIVGRVINVVLSFVGVVFLILIIYGGFIWMTAGGSEEKVGQAINIFTAAAYGLMIVIAAFLITRYIGTALINSLQ</sequence>
<accession>A0A1F5SIQ0</accession>
<keyword evidence="1" id="KW-1133">Transmembrane helix</keyword>
<dbReference type="STRING" id="1797995.A2242_04080"/>
<feature type="transmembrane region" description="Helical" evidence="1">
    <location>
        <begin position="6"/>
        <end position="22"/>
    </location>
</feature>
<dbReference type="AlphaFoldDB" id="A0A1F5SIQ0"/>
<dbReference type="EMBL" id="MFGC01000045">
    <property type="protein sequence ID" value="OGF26555.1"/>
    <property type="molecule type" value="Genomic_DNA"/>
</dbReference>
<feature type="transmembrane region" description="Helical" evidence="1">
    <location>
        <begin position="99"/>
        <end position="119"/>
    </location>
</feature>
<name>A0A1F5SIQ0_9BACT</name>
<dbReference type="Proteomes" id="UP000178925">
    <property type="component" value="Unassembled WGS sequence"/>
</dbReference>
<evidence type="ECO:0008006" key="4">
    <source>
        <dbReference type="Google" id="ProtNLM"/>
    </source>
</evidence>
<dbReference type="InterPro" id="IPR043993">
    <property type="entry name" value="T4SS_pilin"/>
</dbReference>
<dbReference type="Pfam" id="PF18895">
    <property type="entry name" value="T4SS_pilin"/>
    <property type="match status" value="1"/>
</dbReference>
<organism evidence="2 3">
    <name type="scientific">Candidatus Falkowbacteria bacterium RIFOXYA2_FULL_47_9</name>
    <dbReference type="NCBI Taxonomy" id="1797995"/>
    <lineage>
        <taxon>Bacteria</taxon>
        <taxon>Candidatus Falkowiibacteriota</taxon>
    </lineage>
</organism>
<reference evidence="2 3" key="1">
    <citation type="journal article" date="2016" name="Nat. Commun.">
        <title>Thousands of microbial genomes shed light on interconnected biogeochemical processes in an aquifer system.</title>
        <authorList>
            <person name="Anantharaman K."/>
            <person name="Brown C.T."/>
            <person name="Hug L.A."/>
            <person name="Sharon I."/>
            <person name="Castelle C.J."/>
            <person name="Probst A.J."/>
            <person name="Thomas B.C."/>
            <person name="Singh A."/>
            <person name="Wilkins M.J."/>
            <person name="Karaoz U."/>
            <person name="Brodie E.L."/>
            <person name="Williams K.H."/>
            <person name="Hubbard S.S."/>
            <person name="Banfield J.F."/>
        </authorList>
    </citation>
    <scope>NUCLEOTIDE SEQUENCE [LARGE SCALE GENOMIC DNA]</scope>
</reference>
<gene>
    <name evidence="2" type="ORF">A2242_04080</name>
</gene>
<protein>
    <recommendedName>
        <fullName evidence="4">TrbC/VIRB2 family protein</fullName>
    </recommendedName>
</protein>
<keyword evidence="1" id="KW-0472">Membrane</keyword>
<feature type="transmembrane region" description="Helical" evidence="1">
    <location>
        <begin position="63"/>
        <end position="87"/>
    </location>
</feature>
<evidence type="ECO:0000256" key="1">
    <source>
        <dbReference type="SAM" id="Phobius"/>
    </source>
</evidence>